<keyword evidence="1 7" id="KW-1003">Cell membrane</keyword>
<dbReference type="GO" id="GO:0005886">
    <property type="term" value="C:plasma membrane"/>
    <property type="evidence" value="ECO:0007669"/>
    <property type="project" value="UniProtKB-SubCell"/>
</dbReference>
<evidence type="ECO:0000313" key="9">
    <source>
        <dbReference type="Proteomes" id="UP000000602"/>
    </source>
</evidence>
<feature type="transmembrane region" description="Helical" evidence="7">
    <location>
        <begin position="12"/>
        <end position="30"/>
    </location>
</feature>
<dbReference type="HOGENOM" id="CLU_2154313_0_0_7"/>
<evidence type="ECO:0000313" key="8">
    <source>
        <dbReference type="EMBL" id="CAG37399.1"/>
    </source>
</evidence>
<dbReference type="EMBL" id="CR522870">
    <property type="protein sequence ID" value="CAG37399.1"/>
    <property type="molecule type" value="Genomic_DNA"/>
</dbReference>
<dbReference type="KEGG" id="dps:DP2670"/>
<dbReference type="Proteomes" id="UP000000602">
    <property type="component" value="Chromosome"/>
</dbReference>
<reference evidence="9" key="1">
    <citation type="journal article" date="2004" name="Environ. Microbiol.">
        <title>The genome of Desulfotalea psychrophila, a sulfate-reducing bacterium from permanently cold Arctic sediments.</title>
        <authorList>
            <person name="Rabus R."/>
            <person name="Ruepp A."/>
            <person name="Frickey T."/>
            <person name="Rattei T."/>
            <person name="Fartmann B."/>
            <person name="Stark M."/>
            <person name="Bauer M."/>
            <person name="Zibat A."/>
            <person name="Lombardot T."/>
            <person name="Becker I."/>
            <person name="Amann J."/>
            <person name="Gellner K."/>
            <person name="Teeling H."/>
            <person name="Leuschner W.D."/>
            <person name="Gloeckner F.-O."/>
            <person name="Lupas A.N."/>
            <person name="Amann R."/>
            <person name="Klenk H.-P."/>
        </authorList>
    </citation>
    <scope>NUCLEOTIDE SEQUENCE [LARGE SCALE GENOMIC DNA]</scope>
    <source>
        <strain evidence="9">DSM 12343 / LSv54</strain>
    </source>
</reference>
<dbReference type="NCBIfam" id="TIGR03500">
    <property type="entry name" value="FliO_TIGR"/>
    <property type="match status" value="1"/>
</dbReference>
<dbReference type="OrthoDB" id="5432707at2"/>
<evidence type="ECO:0000256" key="2">
    <source>
        <dbReference type="ARBA" id="ARBA00022692"/>
    </source>
</evidence>
<dbReference type="STRING" id="177439.DP2670"/>
<keyword evidence="8" id="KW-0969">Cilium</keyword>
<keyword evidence="4 7" id="KW-0472">Membrane</keyword>
<dbReference type="PANTHER" id="PTHR38766:SF1">
    <property type="entry name" value="FLAGELLAR PROTEIN FLIO"/>
    <property type="match status" value="1"/>
</dbReference>
<keyword evidence="2 7" id="KW-0812">Transmembrane</keyword>
<keyword evidence="9" id="KW-1185">Reference proteome</keyword>
<organism evidence="8 9">
    <name type="scientific">Desulfotalea psychrophila (strain LSv54 / DSM 12343)</name>
    <dbReference type="NCBI Taxonomy" id="177439"/>
    <lineage>
        <taxon>Bacteria</taxon>
        <taxon>Pseudomonadati</taxon>
        <taxon>Thermodesulfobacteriota</taxon>
        <taxon>Desulfobulbia</taxon>
        <taxon>Desulfobulbales</taxon>
        <taxon>Desulfocapsaceae</taxon>
        <taxon>Desulfotalea</taxon>
    </lineage>
</organism>
<protein>
    <recommendedName>
        <fullName evidence="7">Flagellar protein</fullName>
    </recommendedName>
</protein>
<evidence type="ECO:0000256" key="1">
    <source>
        <dbReference type="ARBA" id="ARBA00022475"/>
    </source>
</evidence>
<evidence type="ECO:0000256" key="5">
    <source>
        <dbReference type="ARBA" id="ARBA00023143"/>
    </source>
</evidence>
<accession>Q6AJS7</accession>
<dbReference type="AlphaFoldDB" id="Q6AJS7"/>
<dbReference type="PANTHER" id="PTHR38766">
    <property type="entry name" value="FLAGELLAR PROTEIN FLIO"/>
    <property type="match status" value="1"/>
</dbReference>
<comment type="similarity">
    <text evidence="6 7">Belongs to the FliO/MopB family.</text>
</comment>
<evidence type="ECO:0000256" key="7">
    <source>
        <dbReference type="RuleBase" id="RU362064"/>
    </source>
</evidence>
<evidence type="ECO:0000256" key="6">
    <source>
        <dbReference type="ARBA" id="ARBA00037937"/>
    </source>
</evidence>
<evidence type="ECO:0000256" key="4">
    <source>
        <dbReference type="ARBA" id="ARBA00023136"/>
    </source>
</evidence>
<dbReference type="Pfam" id="PF04347">
    <property type="entry name" value="FliO"/>
    <property type="match status" value="1"/>
</dbReference>
<dbReference type="GO" id="GO:0044781">
    <property type="term" value="P:bacterial-type flagellum organization"/>
    <property type="evidence" value="ECO:0007669"/>
    <property type="project" value="UniProtKB-UniRule"/>
</dbReference>
<dbReference type="InterPro" id="IPR022781">
    <property type="entry name" value="Flagellar_biosynth_FliO"/>
</dbReference>
<keyword evidence="8" id="KW-0966">Cell projection</keyword>
<dbReference type="GO" id="GO:0009425">
    <property type="term" value="C:bacterial-type flagellum basal body"/>
    <property type="evidence" value="ECO:0007669"/>
    <property type="project" value="UniProtKB-SubCell"/>
</dbReference>
<keyword evidence="5 7" id="KW-0975">Bacterial flagellum</keyword>
<keyword evidence="8" id="KW-0282">Flagellum</keyword>
<name>Q6AJS7_DESPS</name>
<dbReference type="RefSeq" id="WP_011189911.1">
    <property type="nucleotide sequence ID" value="NC_006138.1"/>
</dbReference>
<sequence length="111" mass="12489">MMGWELEGYFRVIWALALVLGLMLIIYALIRKRLSPLHSREGKKINVLEIQPLMPKKSLCLVAVANQQFLLAISGEQITTIAEIDTATNRPSFVTELNHAQENQAPEKACQ</sequence>
<dbReference type="eggNOG" id="COG3190">
    <property type="taxonomic scope" value="Bacteria"/>
</dbReference>
<dbReference type="InterPro" id="IPR052205">
    <property type="entry name" value="FliO/MopB"/>
</dbReference>
<gene>
    <name evidence="8" type="ordered locus">DP2670</name>
</gene>
<keyword evidence="3 7" id="KW-1133">Transmembrane helix</keyword>
<evidence type="ECO:0000256" key="3">
    <source>
        <dbReference type="ARBA" id="ARBA00022989"/>
    </source>
</evidence>
<comment type="subcellular location">
    <subcellularLocation>
        <location evidence="7">Cell membrane</location>
    </subcellularLocation>
    <subcellularLocation>
        <location evidence="7">Bacterial flagellum basal body</location>
    </subcellularLocation>
</comment>
<proteinExistence type="inferred from homology"/>